<dbReference type="Gene3D" id="3.30.300.30">
    <property type="match status" value="1"/>
</dbReference>
<dbReference type="InterPro" id="IPR001031">
    <property type="entry name" value="Thioesterase"/>
</dbReference>
<dbReference type="Pfam" id="PF00550">
    <property type="entry name" value="PP-binding"/>
    <property type="match status" value="1"/>
</dbReference>
<feature type="domain" description="Carrier" evidence="5">
    <location>
        <begin position="970"/>
        <end position="1045"/>
    </location>
</feature>
<dbReference type="Gene3D" id="2.30.38.10">
    <property type="entry name" value="Luciferase, Domain 3"/>
    <property type="match status" value="1"/>
</dbReference>
<dbReference type="OrthoDB" id="2472181at2"/>
<dbReference type="SUPFAM" id="SSF47336">
    <property type="entry name" value="ACP-like"/>
    <property type="match status" value="1"/>
</dbReference>
<dbReference type="InterPro" id="IPR000873">
    <property type="entry name" value="AMP-dep_synth/lig_dom"/>
</dbReference>
<dbReference type="InterPro" id="IPR023213">
    <property type="entry name" value="CAT-like_dom_sf"/>
</dbReference>
<dbReference type="Gene3D" id="3.40.50.1820">
    <property type="entry name" value="alpha/beta hydrolase"/>
    <property type="match status" value="1"/>
</dbReference>
<evidence type="ECO:0000256" key="2">
    <source>
        <dbReference type="ARBA" id="ARBA00022450"/>
    </source>
</evidence>
<feature type="region of interest" description="Disordered" evidence="4">
    <location>
        <begin position="950"/>
        <end position="970"/>
    </location>
</feature>
<reference evidence="6 7" key="1">
    <citation type="submission" date="2017-03" db="EMBL/GenBank/DDBJ databases">
        <title>Draft genome sequence of Streptomyces scabrisporus NF3, endophyte isolated from Amphipterygium adstringens.</title>
        <authorList>
            <person name="Vazquez M."/>
            <person name="Ceapa C.D."/>
            <person name="Rodriguez Luna D."/>
            <person name="Sanchez Esquivel S."/>
        </authorList>
    </citation>
    <scope>NUCLEOTIDE SEQUENCE [LARGE SCALE GENOMIC DNA]</scope>
    <source>
        <strain evidence="6 7">NF3</strain>
    </source>
</reference>
<accession>A0A1T3NLM7</accession>
<dbReference type="FunFam" id="3.40.50.980:FF:000001">
    <property type="entry name" value="Non-ribosomal peptide synthetase"/>
    <property type="match status" value="1"/>
</dbReference>
<dbReference type="GO" id="GO:0031177">
    <property type="term" value="F:phosphopantetheine binding"/>
    <property type="evidence" value="ECO:0007669"/>
    <property type="project" value="InterPro"/>
</dbReference>
<evidence type="ECO:0000256" key="1">
    <source>
        <dbReference type="ARBA" id="ARBA00001957"/>
    </source>
</evidence>
<dbReference type="InterPro" id="IPR020802">
    <property type="entry name" value="TesA-like"/>
</dbReference>
<protein>
    <recommendedName>
        <fullName evidence="5">Carrier domain-containing protein</fullName>
    </recommendedName>
</protein>
<evidence type="ECO:0000313" key="7">
    <source>
        <dbReference type="Proteomes" id="UP000190037"/>
    </source>
</evidence>
<dbReference type="FunFam" id="2.30.38.10:FF:000001">
    <property type="entry name" value="Non-ribosomal peptide synthetase PvdI"/>
    <property type="match status" value="1"/>
</dbReference>
<dbReference type="PROSITE" id="PS00455">
    <property type="entry name" value="AMP_BINDING"/>
    <property type="match status" value="1"/>
</dbReference>
<dbReference type="EMBL" id="MWQN01000003">
    <property type="protein sequence ID" value="OPC77793.1"/>
    <property type="molecule type" value="Genomic_DNA"/>
</dbReference>
<organism evidence="6 7">
    <name type="scientific">Embleya scabrispora</name>
    <dbReference type="NCBI Taxonomy" id="159449"/>
    <lineage>
        <taxon>Bacteria</taxon>
        <taxon>Bacillati</taxon>
        <taxon>Actinomycetota</taxon>
        <taxon>Actinomycetes</taxon>
        <taxon>Kitasatosporales</taxon>
        <taxon>Streptomycetaceae</taxon>
        <taxon>Embleya</taxon>
    </lineage>
</organism>
<dbReference type="Gene3D" id="3.40.50.980">
    <property type="match status" value="2"/>
</dbReference>
<dbReference type="Pfam" id="PF13193">
    <property type="entry name" value="AMP-binding_C"/>
    <property type="match status" value="1"/>
</dbReference>
<comment type="cofactor">
    <cofactor evidence="1">
        <name>pantetheine 4'-phosphate</name>
        <dbReference type="ChEBI" id="CHEBI:47942"/>
    </cofactor>
</comment>
<dbReference type="InterPro" id="IPR036736">
    <property type="entry name" value="ACP-like_sf"/>
</dbReference>
<dbReference type="STRING" id="159449.B4N89_36545"/>
<dbReference type="InterPro" id="IPR020845">
    <property type="entry name" value="AMP-binding_CS"/>
</dbReference>
<dbReference type="SUPFAM" id="SSF53474">
    <property type="entry name" value="alpha/beta-Hydrolases"/>
    <property type="match status" value="1"/>
</dbReference>
<dbReference type="PROSITE" id="PS50075">
    <property type="entry name" value="CARRIER"/>
    <property type="match status" value="1"/>
</dbReference>
<dbReference type="InterPro" id="IPR020806">
    <property type="entry name" value="PKS_PP-bd"/>
</dbReference>
<keyword evidence="3" id="KW-0597">Phosphoprotein</keyword>
<dbReference type="CDD" id="cd19540">
    <property type="entry name" value="LCL_NRPS-like"/>
    <property type="match status" value="1"/>
</dbReference>
<dbReference type="PANTHER" id="PTHR45527">
    <property type="entry name" value="NONRIBOSOMAL PEPTIDE SYNTHETASE"/>
    <property type="match status" value="1"/>
</dbReference>
<sequence length="1293" mass="138347">MIPLSYAQHRIWFLNKLDDGTGYRIPLVYRLVGEPDVAALRAAFTDVLARHESLRTVFPESDGAPRQVVLEDSAAWPVLAVERIRPSELPEVLRAAGAHVFDLTTEAPVRFALFSLGPDEHVLLILLHHIAADGWSREPLLRDLATAYGARCAGRAPGWDPLPVQYIDYTLWQRELLGDEADPNSLISEQLAYWRDALAGIPENLSLPADRPRPAAASHRGETIPMLIAPRTHLALIELARQERVSLFMVLQAGLAALLTRLGAGTDIPIGSAVAGRSDEAMDDLVGMCVNTLVLRTDTAGNPSFRQLLARVRETDLAAYARQDVPFERLVDVLAPSRSAAWNPLFQVMLVLEDRTPNLPYLPGLPATEEPIDNPDSKVDLSLHLRERQTDDGSPDGLEGGLEFARDLFDSITAEHMVERLESVLAAMAADPDRSIGDVEILRPGERGALLGACRPTPARTREQLLPGLFEAQVARTPEATALIAGQARTTYRALNARADRLARWLTGRGIGAEDIVALLLPRSVDAVVAMLGVLKAGAAYLPVDPDYPAARIAFMLTDSAPTLLITTESAAGPAWAGPVPVLDIAAWQHEAADMPPEAGPARSARAGVPHEANAAYVIYTSGSTGRPKGVVVEHRSLAAYVEQARAAYASAAGSSLVHTSLSFDLTVTALYTPLVSGGHVRLGELAGPHTGPLRPSLLDVTPSHLDLMAAMPVDPSPTRCLLIGGEALRGQSLAGWREQHPDVVVHNLYGPTEATVDCARFRLDPGDPTPPGPVPIGRPHDGLGMYVLDERLRPVPSGVAGELYVAGPALARGYAGRFALTAERFVADPFGRAGSRMYRTGDLVRLRSDGELEYVGRADHQIKLRGHRIELGEVEAALLALPGISRCAVVVHERSSDDRRLIGYVVPTGPVASVSPAAVRAALADALPAPMVPSAVVVLAQLPVTPHGKLDRAALPPPETDAPVGDRRVPRTPAEVSLCQVFAEVIGVDTVGIDDGFFELGGHSLLMPRLLTRAREALGLELTLKQLFVRPTVAQLLRDQPATADLLGPLIRLRGGTGRPLWCIHPGSGLGWSYAGLLPYIPARHPVYALQARGLDGSTALAGSFPELVEDYCARIVDIQPNGPYLLAGWSFGGAAAHAVAVRLRASGHAVALLAAIDAWPAGAHTDRDTEEPSDVRLVAFDGGEAMAALDEESVAALLRATGNNIRLLRDPGIVPEFFDGSLLLFEAAPGGRETRAGQRWRSCVGGDIAVVPVDSEHLRMMRPAALRVIGPVLARALRSTTPLSPAIKERI</sequence>
<dbReference type="Gene3D" id="3.30.559.10">
    <property type="entry name" value="Chloramphenicol acetyltransferase-like domain"/>
    <property type="match status" value="1"/>
</dbReference>
<dbReference type="GO" id="GO:0044550">
    <property type="term" value="P:secondary metabolite biosynthetic process"/>
    <property type="evidence" value="ECO:0007669"/>
    <property type="project" value="TreeGrafter"/>
</dbReference>
<dbReference type="Proteomes" id="UP000190037">
    <property type="component" value="Unassembled WGS sequence"/>
</dbReference>
<dbReference type="SUPFAM" id="SSF56801">
    <property type="entry name" value="Acetyl-CoA synthetase-like"/>
    <property type="match status" value="1"/>
</dbReference>
<proteinExistence type="predicted"/>
<keyword evidence="2" id="KW-0596">Phosphopantetheine</keyword>
<dbReference type="Pfam" id="PF00975">
    <property type="entry name" value="Thioesterase"/>
    <property type="match status" value="1"/>
</dbReference>
<dbReference type="GO" id="GO:0043041">
    <property type="term" value="P:amino acid activation for nonribosomal peptide biosynthetic process"/>
    <property type="evidence" value="ECO:0007669"/>
    <property type="project" value="TreeGrafter"/>
</dbReference>
<comment type="caution">
    <text evidence="6">The sequence shown here is derived from an EMBL/GenBank/DDBJ whole genome shotgun (WGS) entry which is preliminary data.</text>
</comment>
<dbReference type="NCBIfam" id="TIGR01733">
    <property type="entry name" value="AA-adenyl-dom"/>
    <property type="match status" value="1"/>
</dbReference>
<dbReference type="InterPro" id="IPR045851">
    <property type="entry name" value="AMP-bd_C_sf"/>
</dbReference>
<dbReference type="SMART" id="SM00823">
    <property type="entry name" value="PKS_PP"/>
    <property type="match status" value="1"/>
</dbReference>
<evidence type="ECO:0000256" key="4">
    <source>
        <dbReference type="SAM" id="MobiDB-lite"/>
    </source>
</evidence>
<dbReference type="Pfam" id="PF00501">
    <property type="entry name" value="AMP-binding"/>
    <property type="match status" value="1"/>
</dbReference>
<dbReference type="GO" id="GO:0005829">
    <property type="term" value="C:cytosol"/>
    <property type="evidence" value="ECO:0007669"/>
    <property type="project" value="TreeGrafter"/>
</dbReference>
<gene>
    <name evidence="6" type="ORF">B4N89_36545</name>
</gene>
<dbReference type="PANTHER" id="PTHR45527:SF1">
    <property type="entry name" value="FATTY ACID SYNTHASE"/>
    <property type="match status" value="1"/>
</dbReference>
<dbReference type="InterPro" id="IPR025110">
    <property type="entry name" value="AMP-bd_C"/>
</dbReference>
<keyword evidence="7" id="KW-1185">Reference proteome</keyword>
<dbReference type="InterPro" id="IPR029058">
    <property type="entry name" value="AB_hydrolase_fold"/>
</dbReference>
<dbReference type="GO" id="GO:0017000">
    <property type="term" value="P:antibiotic biosynthetic process"/>
    <property type="evidence" value="ECO:0007669"/>
    <property type="project" value="UniProtKB-ARBA"/>
</dbReference>
<dbReference type="InterPro" id="IPR010071">
    <property type="entry name" value="AA_adenyl_dom"/>
</dbReference>
<evidence type="ECO:0000259" key="5">
    <source>
        <dbReference type="PROSITE" id="PS50075"/>
    </source>
</evidence>
<dbReference type="Gene3D" id="3.30.559.30">
    <property type="entry name" value="Nonribosomal peptide synthetase, condensation domain"/>
    <property type="match status" value="1"/>
</dbReference>
<dbReference type="InterPro" id="IPR001242">
    <property type="entry name" value="Condensation_dom"/>
</dbReference>
<dbReference type="eggNOG" id="COG1020">
    <property type="taxonomic scope" value="Bacteria"/>
</dbReference>
<evidence type="ECO:0000313" key="6">
    <source>
        <dbReference type="EMBL" id="OPC77793.1"/>
    </source>
</evidence>
<dbReference type="SUPFAM" id="SSF52777">
    <property type="entry name" value="CoA-dependent acyltransferases"/>
    <property type="match status" value="2"/>
</dbReference>
<dbReference type="InterPro" id="IPR009081">
    <property type="entry name" value="PP-bd_ACP"/>
</dbReference>
<dbReference type="Pfam" id="PF00668">
    <property type="entry name" value="Condensation"/>
    <property type="match status" value="1"/>
</dbReference>
<dbReference type="RefSeq" id="WP_078980889.1">
    <property type="nucleotide sequence ID" value="NZ_MWQN01000003.1"/>
</dbReference>
<name>A0A1T3NLM7_9ACTN</name>
<dbReference type="SMART" id="SM00824">
    <property type="entry name" value="PKS_TE"/>
    <property type="match status" value="1"/>
</dbReference>
<dbReference type="GO" id="GO:0008610">
    <property type="term" value="P:lipid biosynthetic process"/>
    <property type="evidence" value="ECO:0007669"/>
    <property type="project" value="UniProtKB-ARBA"/>
</dbReference>
<dbReference type="CDD" id="cd05930">
    <property type="entry name" value="A_NRPS"/>
    <property type="match status" value="1"/>
</dbReference>
<dbReference type="GO" id="GO:0003824">
    <property type="term" value="F:catalytic activity"/>
    <property type="evidence" value="ECO:0007669"/>
    <property type="project" value="InterPro"/>
</dbReference>
<evidence type="ECO:0000256" key="3">
    <source>
        <dbReference type="ARBA" id="ARBA00022553"/>
    </source>
</evidence>